<dbReference type="GO" id="GO:0008236">
    <property type="term" value="F:serine-type peptidase activity"/>
    <property type="evidence" value="ECO:0007669"/>
    <property type="project" value="InterPro"/>
</dbReference>
<dbReference type="Proteomes" id="UP000030341">
    <property type="component" value="Chromosome 1"/>
</dbReference>
<dbReference type="Pfam" id="PF00930">
    <property type="entry name" value="DPPIV_N"/>
    <property type="match status" value="1"/>
</dbReference>
<dbReference type="SUPFAM" id="SSF53474">
    <property type="entry name" value="alpha/beta-Hydrolases"/>
    <property type="match status" value="1"/>
</dbReference>
<reference evidence="3 4" key="1">
    <citation type="submission" date="2014-11" db="EMBL/GenBank/DDBJ databases">
        <title>Complete Genome Sequence of Pseudoalteromonas sp. Strain OCN003 Isolated from Kaneohe Bay, Oahu, Hawaii.</title>
        <authorList>
            <person name="Beurmann S."/>
            <person name="Videau P."/>
            <person name="Ushijima B."/>
            <person name="Smith A.M."/>
            <person name="Aeby G.S."/>
            <person name="Callahan S.M."/>
            <person name="Belcaid M."/>
        </authorList>
    </citation>
    <scope>NUCLEOTIDE SEQUENCE [LARGE SCALE GENOMIC DNA]</scope>
    <source>
        <strain evidence="3 4">OCN003</strain>
    </source>
</reference>
<keyword evidence="4" id="KW-1185">Reference proteome</keyword>
<dbReference type="HOGENOM" id="CLU_019735_0_0_6"/>
<name>A0A0A7EHK4_9GAMM</name>
<dbReference type="Gene3D" id="2.120.10.30">
    <property type="entry name" value="TolB, C-terminal domain"/>
    <property type="match status" value="1"/>
</dbReference>
<dbReference type="InterPro" id="IPR001375">
    <property type="entry name" value="Peptidase_S9_cat"/>
</dbReference>
<evidence type="ECO:0000313" key="3">
    <source>
        <dbReference type="EMBL" id="AIY65546.1"/>
    </source>
</evidence>
<dbReference type="Gene3D" id="2.140.10.30">
    <property type="entry name" value="Dipeptidylpeptidase IV, N-terminal domain"/>
    <property type="match status" value="1"/>
</dbReference>
<dbReference type="InterPro" id="IPR011042">
    <property type="entry name" value="6-blade_b-propeller_TolB-like"/>
</dbReference>
<dbReference type="eggNOG" id="COG1506">
    <property type="taxonomic scope" value="Bacteria"/>
</dbReference>
<sequence length="825" mass="93511">MYNKSLIALAVTACISLTGCKTTNSTQQVTAQSFPSVVETTTHQGPETITLKQAMAHPDWLGRQPERAFWSLDSSAVHYSRKQAGNELRDTFTRSLTGEGNGQLVSLDKLHTLGAKQLTFSQDNKWVAYTFKGNIFALEQSSGQLKQLTLTDDSASQLQFLTSGELSYRVKDSFYKVNVESGMRQQIVALKAADKPQGVAEPTSYIAKEQHKLIDFVALTHKNTKDKENYNQRLTEQNNSIMNDTYYLGKGNRIVSAVLSPAGDKLITVITESKPWRDDGDIMPNYIGQNGEIVAEKVRRRVADTKPSGSELILIDLTENTQTTLPFDTLPGFDEDVLADVKAENAKAEGKTYKSQNAPRHINLMMDWGWSQSAIQWNQSGAQVAIMLEAFDNKDRWIATVDFKQNKLVSQHRLHDKAWVNYTYNNFGWLNQQDDTLYYLSEESGYSHIYTKPLNGKAKQLTKGQFVVSELTQTRNSQSIFYKANKKHPGIYEIYKLDLTTGESSAQTDLNGMTDYQLSPDETKLLLTHSKLALPPELYVSNVDGEKVTRLTNTVSEKFLNTQLIAPKVVAVPSSHTDQPIYAKVYYPRDYKEGETGKARKAVIFNHGAGYLQNSHLGWSGYFREFMFHSFLAEQGYVVMDMDYRASKGYGRDWRTAIYRHMGKPEIEDLADGVNWMAENANVNKDRVGTYGGSYGGFMTFMALLTRPELFQAGAALRPVSDWAYYNNPYTSNILNHPDVDPIAYKRSSPIYFAEGLEKPLLINAPMIDDNVFFQDVVRLVQRFIELEKENYETAIYPVEPHGFKQPSSWLDEYRRIYKLFEQNL</sequence>
<dbReference type="SUPFAM" id="SSF82171">
    <property type="entry name" value="DPP6 N-terminal domain-like"/>
    <property type="match status" value="1"/>
</dbReference>
<accession>A0A0A7EHK4</accession>
<dbReference type="RefSeq" id="WP_038641532.1">
    <property type="nucleotide sequence ID" value="NZ_CP009888.1"/>
</dbReference>
<dbReference type="Pfam" id="PF00326">
    <property type="entry name" value="Peptidase_S9"/>
    <property type="match status" value="1"/>
</dbReference>
<dbReference type="AlphaFoldDB" id="A0A0A7EHK4"/>
<dbReference type="EMBL" id="CP009888">
    <property type="protein sequence ID" value="AIY65546.1"/>
    <property type="molecule type" value="Genomic_DNA"/>
</dbReference>
<evidence type="ECO:0000259" key="1">
    <source>
        <dbReference type="Pfam" id="PF00326"/>
    </source>
</evidence>
<dbReference type="InterPro" id="IPR029058">
    <property type="entry name" value="AB_hydrolase_fold"/>
</dbReference>
<dbReference type="PANTHER" id="PTHR11731">
    <property type="entry name" value="PROTEASE FAMILY S9B,C DIPEPTIDYL-PEPTIDASE IV-RELATED"/>
    <property type="match status" value="1"/>
</dbReference>
<feature type="domain" description="Dipeptidylpeptidase IV N-terminal" evidence="2">
    <location>
        <begin position="374"/>
        <end position="536"/>
    </location>
</feature>
<dbReference type="KEGG" id="pseo:OM33_10560"/>
<dbReference type="InterPro" id="IPR002469">
    <property type="entry name" value="Peptidase_S9B_N"/>
</dbReference>
<dbReference type="GO" id="GO:0008239">
    <property type="term" value="F:dipeptidyl-peptidase activity"/>
    <property type="evidence" value="ECO:0007669"/>
    <property type="project" value="TreeGrafter"/>
</dbReference>
<evidence type="ECO:0000259" key="2">
    <source>
        <dbReference type="Pfam" id="PF00930"/>
    </source>
</evidence>
<dbReference type="PANTHER" id="PTHR11731:SF193">
    <property type="entry name" value="DIPEPTIDYL PEPTIDASE 9"/>
    <property type="match status" value="1"/>
</dbReference>
<feature type="domain" description="Peptidase S9 prolyl oligopeptidase catalytic" evidence="1">
    <location>
        <begin position="630"/>
        <end position="825"/>
    </location>
</feature>
<evidence type="ECO:0000313" key="4">
    <source>
        <dbReference type="Proteomes" id="UP000030341"/>
    </source>
</evidence>
<gene>
    <name evidence="3" type="ORF">OM33_10560</name>
</gene>
<dbReference type="eggNOG" id="COG0823">
    <property type="taxonomic scope" value="Bacteria"/>
</dbReference>
<dbReference type="GO" id="GO:0006508">
    <property type="term" value="P:proteolysis"/>
    <property type="evidence" value="ECO:0007669"/>
    <property type="project" value="InterPro"/>
</dbReference>
<proteinExistence type="predicted"/>
<dbReference type="Gene3D" id="3.40.50.1820">
    <property type="entry name" value="alpha/beta hydrolase"/>
    <property type="match status" value="1"/>
</dbReference>
<organism evidence="3 4">
    <name type="scientific">Pseudoalteromonas piratica</name>
    <dbReference type="NCBI Taxonomy" id="1348114"/>
    <lineage>
        <taxon>Bacteria</taxon>
        <taxon>Pseudomonadati</taxon>
        <taxon>Pseudomonadota</taxon>
        <taxon>Gammaproteobacteria</taxon>
        <taxon>Alteromonadales</taxon>
        <taxon>Pseudoalteromonadaceae</taxon>
        <taxon>Pseudoalteromonas</taxon>
    </lineage>
</organism>
<dbReference type="PROSITE" id="PS51257">
    <property type="entry name" value="PROKAR_LIPOPROTEIN"/>
    <property type="match status" value="1"/>
</dbReference>
<protein>
    <submittedName>
        <fullName evidence="3">Peptidase S9</fullName>
    </submittedName>
</protein>
<dbReference type="OrthoDB" id="1094230at2"/>
<dbReference type="STRING" id="1348114.OM33_10560"/>
<dbReference type="InterPro" id="IPR050278">
    <property type="entry name" value="Serine_Prot_S9B/DPPIV"/>
</dbReference>